<reference evidence="2" key="1">
    <citation type="journal article" date="2019" name="Int. J. Syst. Evol. Microbiol.">
        <title>The Global Catalogue of Microorganisms (GCM) 10K type strain sequencing project: providing services to taxonomists for standard genome sequencing and annotation.</title>
        <authorList>
            <consortium name="The Broad Institute Genomics Platform"/>
            <consortium name="The Broad Institute Genome Sequencing Center for Infectious Disease"/>
            <person name="Wu L."/>
            <person name="Ma J."/>
        </authorList>
    </citation>
    <scope>NUCLEOTIDE SEQUENCE [LARGE SCALE GENOMIC DNA]</scope>
    <source>
        <strain evidence="2">CGMCC 4.1469</strain>
    </source>
</reference>
<name>A0ABW1ESB0_9ACTN</name>
<protein>
    <recommendedName>
        <fullName evidence="3">Phage tail protein</fullName>
    </recommendedName>
</protein>
<accession>A0ABW1ESB0</accession>
<dbReference type="RefSeq" id="WP_313763618.1">
    <property type="nucleotide sequence ID" value="NZ_BAAAVH010000087.1"/>
</dbReference>
<dbReference type="EMBL" id="JBHSOD010000005">
    <property type="protein sequence ID" value="MFC5884517.1"/>
    <property type="molecule type" value="Genomic_DNA"/>
</dbReference>
<evidence type="ECO:0000313" key="1">
    <source>
        <dbReference type="EMBL" id="MFC5884517.1"/>
    </source>
</evidence>
<proteinExistence type="predicted"/>
<gene>
    <name evidence="1" type="ORF">ACFP0N_05870</name>
</gene>
<comment type="caution">
    <text evidence="1">The sequence shown here is derived from an EMBL/GenBank/DDBJ whole genome shotgun (WGS) entry which is preliminary data.</text>
</comment>
<sequence>MAGELVTGPGLIQWGSLVLGRRQATGTVTPYRWRSLTGWEETPTLDSGTVNRSQQHGAWPGQLLAQPRTVTVEGLMVRTAGGSIGAAVRTLSAACTIAQDEQPLVIWLDDRGPLLLYARLLRRHLPVDPSWQLGWAAGGALQWQATDPRRYQLTEQTAATALPAPESGLDWGSPETGLAWGSPETGLVWGTPGSTGDIAATNSGDAEVHPVIEIRGPVVTPSVAMAGGSGLVLEYDITLGATDVLVVDTWAGTVTLGGQSRIGTATLRSAPEGAFTLPPGATTTLSFRAAPGSVDPAASATVRWRSAYW</sequence>
<evidence type="ECO:0008006" key="3">
    <source>
        <dbReference type="Google" id="ProtNLM"/>
    </source>
</evidence>
<organism evidence="1 2">
    <name type="scientific">Kitasatospora aburaviensis</name>
    <dbReference type="NCBI Taxonomy" id="67265"/>
    <lineage>
        <taxon>Bacteria</taxon>
        <taxon>Bacillati</taxon>
        <taxon>Actinomycetota</taxon>
        <taxon>Actinomycetes</taxon>
        <taxon>Kitasatosporales</taxon>
        <taxon>Streptomycetaceae</taxon>
        <taxon>Kitasatospora</taxon>
    </lineage>
</organism>
<evidence type="ECO:0000313" key="2">
    <source>
        <dbReference type="Proteomes" id="UP001596067"/>
    </source>
</evidence>
<keyword evidence="2" id="KW-1185">Reference proteome</keyword>
<dbReference type="Proteomes" id="UP001596067">
    <property type="component" value="Unassembled WGS sequence"/>
</dbReference>